<dbReference type="EMBL" id="JFKE01000002">
    <property type="protein sequence ID" value="KAJ56355.1"/>
    <property type="molecule type" value="Genomic_DNA"/>
</dbReference>
<dbReference type="STRING" id="1454373.ACMU_05265"/>
<dbReference type="Proteomes" id="UP000026249">
    <property type="component" value="Unassembled WGS sequence"/>
</dbReference>
<evidence type="ECO:0000313" key="3">
    <source>
        <dbReference type="Proteomes" id="UP000026249"/>
    </source>
</evidence>
<proteinExistence type="predicted"/>
<dbReference type="OrthoDB" id="8601734at2"/>
<dbReference type="RefSeq" id="WP_035256318.1">
    <property type="nucleotide sequence ID" value="NZ_JFKE01000002.1"/>
</dbReference>
<comment type="caution">
    <text evidence="2">The sequence shown here is derived from an EMBL/GenBank/DDBJ whole genome shotgun (WGS) entry which is preliminary data.</text>
</comment>
<evidence type="ECO:0000256" key="1">
    <source>
        <dbReference type="SAM" id="Phobius"/>
    </source>
</evidence>
<evidence type="ECO:0000313" key="2">
    <source>
        <dbReference type="EMBL" id="KAJ56355.1"/>
    </source>
</evidence>
<dbReference type="AlphaFoldDB" id="A0A037ZIV4"/>
<accession>A0A037ZIV4</accession>
<keyword evidence="1" id="KW-0472">Membrane</keyword>
<protein>
    <submittedName>
        <fullName evidence="2">Uncharacterized protein</fullName>
    </submittedName>
</protein>
<organism evidence="2 3">
    <name type="scientific">Actibacterium mucosum KCTC 23349</name>
    <dbReference type="NCBI Taxonomy" id="1454373"/>
    <lineage>
        <taxon>Bacteria</taxon>
        <taxon>Pseudomonadati</taxon>
        <taxon>Pseudomonadota</taxon>
        <taxon>Alphaproteobacteria</taxon>
        <taxon>Rhodobacterales</taxon>
        <taxon>Roseobacteraceae</taxon>
        <taxon>Actibacterium</taxon>
    </lineage>
</organism>
<name>A0A037ZIV4_9RHOB</name>
<keyword evidence="3" id="KW-1185">Reference proteome</keyword>
<keyword evidence="1" id="KW-1133">Transmembrane helix</keyword>
<feature type="transmembrane region" description="Helical" evidence="1">
    <location>
        <begin position="6"/>
        <end position="25"/>
    </location>
</feature>
<reference evidence="2 3" key="1">
    <citation type="submission" date="2014-03" db="EMBL/GenBank/DDBJ databases">
        <title>Draft Genome Sequence of Actibacterium mucosum KCTC 23349, a Marine Alphaproteobacterium with Complex Ionic Requirements Isolated from Mediterranean Seawater at Malvarrosa Beach, Valencia, Spain.</title>
        <authorList>
            <person name="Arahal D.R."/>
            <person name="Shao Z."/>
            <person name="Lai Q."/>
            <person name="Pujalte M.J."/>
        </authorList>
    </citation>
    <scope>NUCLEOTIDE SEQUENCE [LARGE SCALE GENOMIC DNA]</scope>
    <source>
        <strain evidence="2 3">KCTC 23349</strain>
    </source>
</reference>
<gene>
    <name evidence="2" type="ORF">ACMU_05265</name>
</gene>
<keyword evidence="1" id="KW-0812">Transmembrane</keyword>
<sequence length="172" mass="18905">MFIELIATVFAGIACAGVAMLLNILTGKRLPKWIMPVAAGLGMIGMTISNEYTWFERTAEQLPDGITIASTVDEQSWFRPWTQLWPYTERFVAVDVATVRKNANLPDQRLADLYFFGRWSPVNQAPVLLDCAGARSALLIDGASFSDDGTVSDADWQGMPADDPILTLVCET</sequence>